<evidence type="ECO:0000313" key="2">
    <source>
        <dbReference type="Proteomes" id="UP000179047"/>
    </source>
</evidence>
<evidence type="ECO:0000313" key="1">
    <source>
        <dbReference type="EMBL" id="OGN28779.1"/>
    </source>
</evidence>
<dbReference type="Pfam" id="PF18780">
    <property type="entry name" value="HNH_repeat"/>
    <property type="match status" value="1"/>
</dbReference>
<dbReference type="SUPFAM" id="SSF46689">
    <property type="entry name" value="Homeodomain-like"/>
    <property type="match status" value="1"/>
</dbReference>
<dbReference type="EMBL" id="MGKP01000012">
    <property type="protein sequence ID" value="OGN28779.1"/>
    <property type="molecule type" value="Genomic_DNA"/>
</dbReference>
<comment type="caution">
    <text evidence="1">The sequence shown here is derived from an EMBL/GenBank/DDBJ whole genome shotgun (WGS) entry which is preliminary data.</text>
</comment>
<proteinExistence type="predicted"/>
<protein>
    <submittedName>
        <fullName evidence="1">Uncharacterized protein</fullName>
    </submittedName>
</protein>
<dbReference type="Proteomes" id="UP000179047">
    <property type="component" value="Unassembled WGS sequence"/>
</dbReference>
<gene>
    <name evidence="1" type="ORF">A3A33_03285</name>
</gene>
<sequence length="246" mass="28570">MKVFRNGIRHPPALRKQAVALRKNGYTHREITRQLGISLGTADLWTAGIVLSQAQKEAIQQRKNKHIFTDGERGILAKRLKPFQYQIQYSDQDLIMKIKDFHSLNGRIPLKKEFGALKIYRDRFGSWNNAIELAGFDSNPVLFARKFIAEDRHPCDSFTEKIIDDWLYKHNIPHSRNIVYGKTKMTADFLIEPSTVLEFFGLAGVQKKYDAIIQRKRRLAKKLGWNLIELYPTKELLVSSLEKLFL</sequence>
<accession>A0A1F8GWD8</accession>
<dbReference type="InterPro" id="IPR009057">
    <property type="entry name" value="Homeodomain-like_sf"/>
</dbReference>
<organism evidence="1 2">
    <name type="scientific">Candidatus Yanofskybacteria bacterium RIFCSPLOWO2_01_FULL_49_25</name>
    <dbReference type="NCBI Taxonomy" id="1802701"/>
    <lineage>
        <taxon>Bacteria</taxon>
        <taxon>Candidatus Yanofskyibacteriota</taxon>
    </lineage>
</organism>
<reference evidence="1 2" key="1">
    <citation type="journal article" date="2016" name="Nat. Commun.">
        <title>Thousands of microbial genomes shed light on interconnected biogeochemical processes in an aquifer system.</title>
        <authorList>
            <person name="Anantharaman K."/>
            <person name="Brown C.T."/>
            <person name="Hug L.A."/>
            <person name="Sharon I."/>
            <person name="Castelle C.J."/>
            <person name="Probst A.J."/>
            <person name="Thomas B.C."/>
            <person name="Singh A."/>
            <person name="Wilkins M.J."/>
            <person name="Karaoz U."/>
            <person name="Brodie E.L."/>
            <person name="Williams K.H."/>
            <person name="Hubbard S.S."/>
            <person name="Banfield J.F."/>
        </authorList>
    </citation>
    <scope>NUCLEOTIDE SEQUENCE [LARGE SCALE GENOMIC DNA]</scope>
</reference>
<dbReference type="AlphaFoldDB" id="A0A1F8GWD8"/>
<dbReference type="InterPro" id="IPR041025">
    <property type="entry name" value="HNH_repeat"/>
</dbReference>
<name>A0A1F8GWD8_9BACT</name>